<evidence type="ECO:0000313" key="9">
    <source>
        <dbReference type="EMBL" id="GAA3279180.1"/>
    </source>
</evidence>
<keyword evidence="6" id="KW-0811">Translocation</keyword>
<keyword evidence="7" id="KW-0472">Membrane</keyword>
<evidence type="ECO:0008006" key="11">
    <source>
        <dbReference type="Google" id="ProtNLM"/>
    </source>
</evidence>
<evidence type="ECO:0000256" key="8">
    <source>
        <dbReference type="SAM" id="MobiDB-lite"/>
    </source>
</evidence>
<name>A0ABP6R6M8_9MICC</name>
<evidence type="ECO:0000256" key="4">
    <source>
        <dbReference type="ARBA" id="ARBA00022927"/>
    </source>
</evidence>
<evidence type="ECO:0000256" key="3">
    <source>
        <dbReference type="ARBA" id="ARBA00022692"/>
    </source>
</evidence>
<dbReference type="PRINTS" id="PR01506">
    <property type="entry name" value="TATBPROTEIN"/>
</dbReference>
<dbReference type="Pfam" id="PF02416">
    <property type="entry name" value="TatA_B_E"/>
    <property type="match status" value="1"/>
</dbReference>
<gene>
    <name evidence="9" type="ORF">GCM10020260_02070</name>
</gene>
<feature type="region of interest" description="Disordered" evidence="8">
    <location>
        <begin position="87"/>
        <end position="144"/>
    </location>
</feature>
<proteinExistence type="predicted"/>
<keyword evidence="4" id="KW-0653">Protein transport</keyword>
<keyword evidence="10" id="KW-1185">Reference proteome</keyword>
<keyword evidence="2" id="KW-0813">Transport</keyword>
<dbReference type="Proteomes" id="UP001501736">
    <property type="component" value="Unassembled WGS sequence"/>
</dbReference>
<organism evidence="9 10">
    <name type="scientific">Nesterenkonia halobia</name>
    <dbReference type="NCBI Taxonomy" id="37922"/>
    <lineage>
        <taxon>Bacteria</taxon>
        <taxon>Bacillati</taxon>
        <taxon>Actinomycetota</taxon>
        <taxon>Actinomycetes</taxon>
        <taxon>Micrococcales</taxon>
        <taxon>Micrococcaceae</taxon>
        <taxon>Nesterenkonia</taxon>
    </lineage>
</organism>
<accession>A0ABP6R6M8</accession>
<feature type="compositionally biased region" description="Low complexity" evidence="8">
    <location>
        <begin position="166"/>
        <end position="188"/>
    </location>
</feature>
<evidence type="ECO:0000313" key="10">
    <source>
        <dbReference type="Proteomes" id="UP001501736"/>
    </source>
</evidence>
<dbReference type="Gene3D" id="1.20.5.3310">
    <property type="match status" value="1"/>
</dbReference>
<keyword evidence="3" id="KW-0812">Transmembrane</keyword>
<comment type="caution">
    <text evidence="9">The sequence shown here is derived from an EMBL/GenBank/DDBJ whole genome shotgun (WGS) entry which is preliminary data.</text>
</comment>
<evidence type="ECO:0000256" key="2">
    <source>
        <dbReference type="ARBA" id="ARBA00022448"/>
    </source>
</evidence>
<feature type="compositionally biased region" description="Low complexity" evidence="8">
    <location>
        <begin position="103"/>
        <end position="140"/>
    </location>
</feature>
<evidence type="ECO:0000256" key="7">
    <source>
        <dbReference type="ARBA" id="ARBA00023136"/>
    </source>
</evidence>
<reference evidence="10" key="1">
    <citation type="journal article" date="2019" name="Int. J. Syst. Evol. Microbiol.">
        <title>The Global Catalogue of Microorganisms (GCM) 10K type strain sequencing project: providing services to taxonomists for standard genome sequencing and annotation.</title>
        <authorList>
            <consortium name="The Broad Institute Genomics Platform"/>
            <consortium name="The Broad Institute Genome Sequencing Center for Infectious Disease"/>
            <person name="Wu L."/>
            <person name="Ma J."/>
        </authorList>
    </citation>
    <scope>NUCLEOTIDE SEQUENCE [LARGE SCALE GENOMIC DNA]</scope>
    <source>
        <strain evidence="10">JCM 11483</strain>
    </source>
</reference>
<comment type="subcellular location">
    <subcellularLocation>
        <location evidence="1">Membrane</location>
        <topology evidence="1">Single-pass membrane protein</topology>
    </subcellularLocation>
</comment>
<feature type="region of interest" description="Disordered" evidence="8">
    <location>
        <begin position="166"/>
        <end position="215"/>
    </location>
</feature>
<sequence>MPGLNGYEFIILGVLAVVLLGPERLPAYAQTLARWVRQARSKAEDAKEYFREETGTDFDEVDWKRYDPRQYDPRRIIREALAEDYEETRQAVTEVRDSARLPTGRSGTAAGSARGAAGSGSSRSTSGGAAASGAATGSGADDPRSVFGGASAATGAAMAAGAAGAAAGTTPEGSAGGSALAAGMAGAGVQPGSTSDDGTPEVPGLHPAPFDVDAT</sequence>
<protein>
    <recommendedName>
        <fullName evidence="11">Sec-independent protein translocase protein TatB</fullName>
    </recommendedName>
</protein>
<dbReference type="InterPro" id="IPR003369">
    <property type="entry name" value="TatA/B/E"/>
</dbReference>
<dbReference type="RefSeq" id="WP_344717333.1">
    <property type="nucleotide sequence ID" value="NZ_BAAAYG010000002.1"/>
</dbReference>
<evidence type="ECO:0000256" key="5">
    <source>
        <dbReference type="ARBA" id="ARBA00022989"/>
    </source>
</evidence>
<keyword evidence="5" id="KW-1133">Transmembrane helix</keyword>
<evidence type="ECO:0000256" key="6">
    <source>
        <dbReference type="ARBA" id="ARBA00023010"/>
    </source>
</evidence>
<evidence type="ECO:0000256" key="1">
    <source>
        <dbReference type="ARBA" id="ARBA00004167"/>
    </source>
</evidence>
<dbReference type="EMBL" id="BAAAYG010000002">
    <property type="protein sequence ID" value="GAA3279180.1"/>
    <property type="molecule type" value="Genomic_DNA"/>
</dbReference>